<reference evidence="1" key="1">
    <citation type="submission" date="2015-12" db="EMBL/GenBank/DDBJ databases">
        <title>Gene expression during late stages of embryo sac development: a critical building block for successful pollen-pistil interactions.</title>
        <authorList>
            <person name="Liu Y."/>
            <person name="Joly V."/>
            <person name="Sabar M."/>
            <person name="Matton D.P."/>
        </authorList>
    </citation>
    <scope>NUCLEOTIDE SEQUENCE</scope>
</reference>
<name>A0A0V0GY33_SOLCH</name>
<sequence length="67" mass="7673">ANENIYGLRGISSSSRALDKGKVVQTTFTSSSRTWTVIDEEFEEGANEEQYNEMDAEFQDFENLEEE</sequence>
<proteinExistence type="predicted"/>
<accession>A0A0V0GY33</accession>
<feature type="non-terminal residue" evidence="1">
    <location>
        <position position="1"/>
    </location>
</feature>
<organism evidence="1">
    <name type="scientific">Solanum chacoense</name>
    <name type="common">Chaco potato</name>
    <dbReference type="NCBI Taxonomy" id="4108"/>
    <lineage>
        <taxon>Eukaryota</taxon>
        <taxon>Viridiplantae</taxon>
        <taxon>Streptophyta</taxon>
        <taxon>Embryophyta</taxon>
        <taxon>Tracheophyta</taxon>
        <taxon>Spermatophyta</taxon>
        <taxon>Magnoliopsida</taxon>
        <taxon>eudicotyledons</taxon>
        <taxon>Gunneridae</taxon>
        <taxon>Pentapetalae</taxon>
        <taxon>asterids</taxon>
        <taxon>lamiids</taxon>
        <taxon>Solanales</taxon>
        <taxon>Solanaceae</taxon>
        <taxon>Solanoideae</taxon>
        <taxon>Solaneae</taxon>
        <taxon>Solanum</taxon>
    </lineage>
</organism>
<dbReference type="EMBL" id="GEDG01030131">
    <property type="protein sequence ID" value="JAP12107.1"/>
    <property type="molecule type" value="Transcribed_RNA"/>
</dbReference>
<protein>
    <submittedName>
        <fullName evidence="1">Putative ovule protein</fullName>
    </submittedName>
</protein>
<dbReference type="AlphaFoldDB" id="A0A0V0GY33"/>
<evidence type="ECO:0000313" key="1">
    <source>
        <dbReference type="EMBL" id="JAP12107.1"/>
    </source>
</evidence>